<proteinExistence type="predicted"/>
<dbReference type="Proteomes" id="UP000677054">
    <property type="component" value="Unassembled WGS sequence"/>
</dbReference>
<organism evidence="1">
    <name type="scientific">Darwinula stevensoni</name>
    <dbReference type="NCBI Taxonomy" id="69355"/>
    <lineage>
        <taxon>Eukaryota</taxon>
        <taxon>Metazoa</taxon>
        <taxon>Ecdysozoa</taxon>
        <taxon>Arthropoda</taxon>
        <taxon>Crustacea</taxon>
        <taxon>Oligostraca</taxon>
        <taxon>Ostracoda</taxon>
        <taxon>Podocopa</taxon>
        <taxon>Podocopida</taxon>
        <taxon>Darwinulocopina</taxon>
        <taxon>Darwinuloidea</taxon>
        <taxon>Darwinulidae</taxon>
        <taxon>Darwinula</taxon>
    </lineage>
</organism>
<protein>
    <submittedName>
        <fullName evidence="1">Uncharacterized protein</fullName>
    </submittedName>
</protein>
<name>A0A7R9FTA2_9CRUS</name>
<accession>A0A7R9FTA2</accession>
<evidence type="ECO:0000313" key="1">
    <source>
        <dbReference type="EMBL" id="CAD7254109.1"/>
    </source>
</evidence>
<evidence type="ECO:0000313" key="2">
    <source>
        <dbReference type="Proteomes" id="UP000677054"/>
    </source>
</evidence>
<dbReference type="EMBL" id="CAJPEV010007872">
    <property type="protein sequence ID" value="CAG0904975.1"/>
    <property type="molecule type" value="Genomic_DNA"/>
</dbReference>
<sequence length="85" mass="9033">MPSGLVCVRDHSTTVSLHNPTPPRFPSTVPLHHGFPPRTQGQSGSLEVVGALKPTVQYPRLCEGHGCINLPANKEGEGCHPSDLS</sequence>
<dbReference type="EMBL" id="LR907389">
    <property type="protein sequence ID" value="CAD7254109.1"/>
    <property type="molecule type" value="Genomic_DNA"/>
</dbReference>
<keyword evidence="2" id="KW-1185">Reference proteome</keyword>
<gene>
    <name evidence="1" type="ORF">DSTB1V02_LOCUS13855</name>
</gene>
<dbReference type="AlphaFoldDB" id="A0A7R9FTA2"/>
<reference evidence="1" key="1">
    <citation type="submission" date="2020-11" db="EMBL/GenBank/DDBJ databases">
        <authorList>
            <person name="Tran Van P."/>
        </authorList>
    </citation>
    <scope>NUCLEOTIDE SEQUENCE</scope>
</reference>